<dbReference type="InterPro" id="IPR011978">
    <property type="entry name" value="YgfB-like"/>
</dbReference>
<dbReference type="Proteomes" id="UP000242515">
    <property type="component" value="Unassembled WGS sequence"/>
</dbReference>
<sequence>MKQGPLTENELQWLDDTLEQYASEHSVIDVSELDGYLTAILSAPVAIEPEFWMVALWGGEKHIPQWKTTRERDRFMDLTFQHMADIEERLVEFPDQFEPLFGEQELEGQTFTVIGDWCYGYMRGIGLAKLQPVSEQLASAFQLIALHGSEAEAEEVNALTAEQFEEHIEALPAAVLDLYQYWSFQAQQNAPQPKIVETKVGRNEPCPCGSGKKFKQCCLH</sequence>
<dbReference type="Pfam" id="PF02810">
    <property type="entry name" value="SEC-C"/>
    <property type="match status" value="1"/>
</dbReference>
<dbReference type="PANTHER" id="PTHR33747">
    <property type="entry name" value="UPF0225 PROTEIN SCO1677"/>
    <property type="match status" value="1"/>
</dbReference>
<dbReference type="Pfam" id="PF03695">
    <property type="entry name" value="UPF0149"/>
    <property type="match status" value="1"/>
</dbReference>
<dbReference type="Gene3D" id="1.20.120.740">
    <property type="entry name" value="YgfB uncharacterised protein family UPF0149, PF03695"/>
    <property type="match status" value="1"/>
</dbReference>
<dbReference type="NCBIfam" id="TIGR02292">
    <property type="entry name" value="ygfB_yecA"/>
    <property type="match status" value="1"/>
</dbReference>
<dbReference type="NCBIfam" id="NF007704">
    <property type="entry name" value="PRK10396.1"/>
    <property type="match status" value="1"/>
</dbReference>
<dbReference type="STRING" id="988801.SAMN05216522_102211"/>
<dbReference type="OrthoDB" id="570299at2"/>
<protein>
    <recommendedName>
        <fullName evidence="3">YecA family protein</fullName>
    </recommendedName>
</protein>
<proteinExistence type="predicted"/>
<dbReference type="SUPFAM" id="SSF103642">
    <property type="entry name" value="Sec-C motif"/>
    <property type="match status" value="1"/>
</dbReference>
<evidence type="ECO:0000313" key="2">
    <source>
        <dbReference type="Proteomes" id="UP000242515"/>
    </source>
</evidence>
<dbReference type="RefSeq" id="WP_092673034.1">
    <property type="nucleotide sequence ID" value="NZ_FOGC01000002.1"/>
</dbReference>
<gene>
    <name evidence="1" type="ORF">SAMN05216522_102211</name>
</gene>
<dbReference type="PANTHER" id="PTHR33747:SF9">
    <property type="entry name" value="METAL-BINDING PROTEIN"/>
    <property type="match status" value="1"/>
</dbReference>
<dbReference type="AlphaFoldDB" id="A0A1H9FAG9"/>
<dbReference type="InterPro" id="IPR004027">
    <property type="entry name" value="SEC_C_motif"/>
</dbReference>
<dbReference type="InterPro" id="IPR036255">
    <property type="entry name" value="YgfB-like_sf"/>
</dbReference>
<dbReference type="SUPFAM" id="SSF101327">
    <property type="entry name" value="YgfB-like"/>
    <property type="match status" value="1"/>
</dbReference>
<reference evidence="2" key="1">
    <citation type="submission" date="2016-10" db="EMBL/GenBank/DDBJ databases">
        <authorList>
            <person name="Varghese N."/>
            <person name="Submissions S."/>
        </authorList>
    </citation>
    <scope>NUCLEOTIDE SEQUENCE [LARGE SCALE GENOMIC DNA]</scope>
    <source>
        <strain evidence="2">8N4</strain>
    </source>
</reference>
<accession>A0A1H9FAG9</accession>
<evidence type="ECO:0008006" key="3">
    <source>
        <dbReference type="Google" id="ProtNLM"/>
    </source>
</evidence>
<evidence type="ECO:0000313" key="1">
    <source>
        <dbReference type="EMBL" id="SEQ34298.1"/>
    </source>
</evidence>
<organism evidence="1 2">
    <name type="scientific">Rosenbergiella nectarea</name>
    <dbReference type="NCBI Taxonomy" id="988801"/>
    <lineage>
        <taxon>Bacteria</taxon>
        <taxon>Pseudomonadati</taxon>
        <taxon>Pseudomonadota</taxon>
        <taxon>Gammaproteobacteria</taxon>
        <taxon>Enterobacterales</taxon>
        <taxon>Erwiniaceae</taxon>
        <taxon>Rosenbergiella</taxon>
    </lineage>
</organism>
<dbReference type="EMBL" id="FOGC01000002">
    <property type="protein sequence ID" value="SEQ34298.1"/>
    <property type="molecule type" value="Genomic_DNA"/>
</dbReference>
<name>A0A1H9FAG9_9GAMM</name>
<keyword evidence="2" id="KW-1185">Reference proteome</keyword>